<keyword evidence="3 4" id="KW-0408">Iron</keyword>
<evidence type="ECO:0000313" key="7">
    <source>
        <dbReference type="Proteomes" id="UP000245618"/>
    </source>
</evidence>
<dbReference type="GO" id="GO:0020037">
    <property type="term" value="F:heme binding"/>
    <property type="evidence" value="ECO:0007669"/>
    <property type="project" value="InterPro"/>
</dbReference>
<feature type="domain" description="Cytochrome c" evidence="5">
    <location>
        <begin position="200"/>
        <end position="282"/>
    </location>
</feature>
<dbReference type="SUPFAM" id="SSF46626">
    <property type="entry name" value="Cytochrome c"/>
    <property type="match status" value="1"/>
</dbReference>
<dbReference type="Proteomes" id="UP000245618">
    <property type="component" value="Unassembled WGS sequence"/>
</dbReference>
<proteinExistence type="predicted"/>
<keyword evidence="2 4" id="KW-0479">Metal-binding</keyword>
<keyword evidence="1 4" id="KW-0349">Heme</keyword>
<dbReference type="GO" id="GO:0046872">
    <property type="term" value="F:metal ion binding"/>
    <property type="evidence" value="ECO:0007669"/>
    <property type="project" value="UniProtKB-KW"/>
</dbReference>
<dbReference type="EMBL" id="QCZH01000021">
    <property type="protein sequence ID" value="PWA07585.1"/>
    <property type="molecule type" value="Genomic_DNA"/>
</dbReference>
<dbReference type="GO" id="GO:0009055">
    <property type="term" value="F:electron transfer activity"/>
    <property type="evidence" value="ECO:0007669"/>
    <property type="project" value="InterPro"/>
</dbReference>
<dbReference type="Pfam" id="PF00034">
    <property type="entry name" value="Cytochrom_C"/>
    <property type="match status" value="1"/>
</dbReference>
<sequence>MKSTKNKLFISFLLICSFISCNQKKEQELNPSNAIPSAAAIVEQIVNQPEYHIDLLDLKTKKKLGNDTIVTVINDPVYHKTKKYNTVNALTLIANEIDLSKIDAKSTKIVFECIDGYKPEMPLTLFLASKPYLAFKDLDAKGTDWEPISKNGNKMDAAPFYLVYTNAPAENDHYKWPYNLIKIHLEPIDKSKTALYPKDPLMVAGYTLFQNQCITCHAINGIGGEMGPELNYPKSVTEYWVETELVNYIVNPASYRNKVKMPTLGITKQQSQEIVGYLKYMAKNKKKN</sequence>
<dbReference type="AlphaFoldDB" id="A0A2U1JRF0"/>
<dbReference type="InterPro" id="IPR009056">
    <property type="entry name" value="Cyt_c-like_dom"/>
</dbReference>
<evidence type="ECO:0000256" key="3">
    <source>
        <dbReference type="ARBA" id="ARBA00023004"/>
    </source>
</evidence>
<evidence type="ECO:0000259" key="5">
    <source>
        <dbReference type="PROSITE" id="PS51007"/>
    </source>
</evidence>
<organism evidence="6 7">
    <name type="scientific">Flavobacterium laiguense</name>
    <dbReference type="NCBI Taxonomy" id="2169409"/>
    <lineage>
        <taxon>Bacteria</taxon>
        <taxon>Pseudomonadati</taxon>
        <taxon>Bacteroidota</taxon>
        <taxon>Flavobacteriia</taxon>
        <taxon>Flavobacteriales</taxon>
        <taxon>Flavobacteriaceae</taxon>
        <taxon>Flavobacterium</taxon>
    </lineage>
</organism>
<evidence type="ECO:0000256" key="4">
    <source>
        <dbReference type="PROSITE-ProRule" id="PRU00433"/>
    </source>
</evidence>
<evidence type="ECO:0000313" key="6">
    <source>
        <dbReference type="EMBL" id="PWA07585.1"/>
    </source>
</evidence>
<dbReference type="PROSITE" id="PS51007">
    <property type="entry name" value="CYTC"/>
    <property type="match status" value="1"/>
</dbReference>
<name>A0A2U1JRF0_9FLAO</name>
<dbReference type="RefSeq" id="WP_116764327.1">
    <property type="nucleotide sequence ID" value="NZ_QCZH01000021.1"/>
</dbReference>
<evidence type="ECO:0000256" key="2">
    <source>
        <dbReference type="ARBA" id="ARBA00022723"/>
    </source>
</evidence>
<accession>A0A2U1JRF0</accession>
<dbReference type="OrthoDB" id="9808161at2"/>
<reference evidence="6 7" key="1">
    <citation type="submission" date="2018-04" db="EMBL/GenBank/DDBJ databases">
        <title>Flavobacterium sp. nov., isolated from glacier ice.</title>
        <authorList>
            <person name="Liu Q."/>
            <person name="Xin Y.-H."/>
        </authorList>
    </citation>
    <scope>NUCLEOTIDE SEQUENCE [LARGE SCALE GENOMIC DNA]</scope>
    <source>
        <strain evidence="6 7">LB2P30</strain>
    </source>
</reference>
<keyword evidence="7" id="KW-1185">Reference proteome</keyword>
<protein>
    <submittedName>
        <fullName evidence="6">Cytochrome c, class I</fullName>
    </submittedName>
</protein>
<dbReference type="Gene3D" id="1.10.760.10">
    <property type="entry name" value="Cytochrome c-like domain"/>
    <property type="match status" value="1"/>
</dbReference>
<gene>
    <name evidence="6" type="ORF">DB891_14635</name>
</gene>
<evidence type="ECO:0000256" key="1">
    <source>
        <dbReference type="ARBA" id="ARBA00022617"/>
    </source>
</evidence>
<comment type="caution">
    <text evidence="6">The sequence shown here is derived from an EMBL/GenBank/DDBJ whole genome shotgun (WGS) entry which is preliminary data.</text>
</comment>
<dbReference type="InterPro" id="IPR036909">
    <property type="entry name" value="Cyt_c-like_dom_sf"/>
</dbReference>
<dbReference type="PROSITE" id="PS51257">
    <property type="entry name" value="PROKAR_LIPOPROTEIN"/>
    <property type="match status" value="1"/>
</dbReference>